<gene>
    <name evidence="5" type="ORF">QMA06_12365</name>
</gene>
<dbReference type="PANTHER" id="PTHR37419:SF1">
    <property type="entry name" value="SERINE_THREONINE-PROTEIN KINASE TOXIN HIPA"/>
    <property type="match status" value="1"/>
</dbReference>
<dbReference type="Proteomes" id="UP001231197">
    <property type="component" value="Unassembled WGS sequence"/>
</dbReference>
<reference evidence="5 6" key="1">
    <citation type="journal article" date="2023" name="Int. J. Syst. Evol. Microbiol.">
        <title>Winogradskyella bathintestinalis sp. nov., isolated from the intestine of the deep-sea loosejaw dragonfish, Malacosteus niger.</title>
        <authorList>
            <person name="Uniacke-Lowe S."/>
            <person name="Johnson C.N."/>
            <person name="Stanton C."/>
            <person name="Hill C."/>
            <person name="Ross P."/>
        </authorList>
    </citation>
    <scope>NUCLEOTIDE SEQUENCE [LARGE SCALE GENOMIC DNA]</scope>
    <source>
        <strain evidence="5 6">APC 3343</strain>
    </source>
</reference>
<sequence length="319" mass="36360">MSSCLACHKPLASGDNKYHPACLVRFWESDTPVFQLDYAISQINELAEENVAQRIIVTGVQPKLSMGFTKTATEERLTIVGALNGRYILKPPYSAYPKMPELEALCMLMTQACGIETVPFLLLPLKGGELAYMTRRIDRNAQGEKFAMEDACQFNERLTEHKYRGSYEQIAKGIIAYSKNPIKDVVHFYEQVIVSFLIGNNDMHLKNFSLIAKESNAYELTPAYDMIAAQLLLPNDLEDLALNLNGKKRKLKRNDFNEAMLKAHIPEKAIENLWNRIEKGMQEWSGLIDHSFLSEERKESFKELINYKTAQLTIEVVKN</sequence>
<evidence type="ECO:0000256" key="2">
    <source>
        <dbReference type="ARBA" id="ARBA00022679"/>
    </source>
</evidence>
<comment type="caution">
    <text evidence="5">The sequence shown here is derived from an EMBL/GenBank/DDBJ whole genome shotgun (WGS) entry which is preliminary data.</text>
</comment>
<protein>
    <submittedName>
        <fullName evidence="5">HipA domain-containing protein</fullName>
    </submittedName>
</protein>
<evidence type="ECO:0000259" key="4">
    <source>
        <dbReference type="Pfam" id="PF07804"/>
    </source>
</evidence>
<feature type="domain" description="HipA-like C-terminal" evidence="4">
    <location>
        <begin position="57"/>
        <end position="281"/>
    </location>
</feature>
<dbReference type="Pfam" id="PF07804">
    <property type="entry name" value="HipA_C"/>
    <property type="match status" value="1"/>
</dbReference>
<name>A0ABT7ZWY2_9FLAO</name>
<dbReference type="EMBL" id="JASDDK010000004">
    <property type="protein sequence ID" value="MDN3493517.1"/>
    <property type="molecule type" value="Genomic_DNA"/>
</dbReference>
<accession>A0ABT7ZWY2</accession>
<evidence type="ECO:0000313" key="5">
    <source>
        <dbReference type="EMBL" id="MDN3493517.1"/>
    </source>
</evidence>
<keyword evidence="3" id="KW-0418">Kinase</keyword>
<keyword evidence="2" id="KW-0808">Transferase</keyword>
<dbReference type="RefSeq" id="WP_290207178.1">
    <property type="nucleotide sequence ID" value="NZ_JASDDK010000004.1"/>
</dbReference>
<dbReference type="PANTHER" id="PTHR37419">
    <property type="entry name" value="SERINE/THREONINE-PROTEIN KINASE TOXIN HIPA"/>
    <property type="match status" value="1"/>
</dbReference>
<organism evidence="5 6">
    <name type="scientific">Winogradskyella bathintestinalis</name>
    <dbReference type="NCBI Taxonomy" id="3035208"/>
    <lineage>
        <taxon>Bacteria</taxon>
        <taxon>Pseudomonadati</taxon>
        <taxon>Bacteroidota</taxon>
        <taxon>Flavobacteriia</taxon>
        <taxon>Flavobacteriales</taxon>
        <taxon>Flavobacteriaceae</taxon>
        <taxon>Winogradskyella</taxon>
    </lineage>
</organism>
<keyword evidence="6" id="KW-1185">Reference proteome</keyword>
<dbReference type="InterPro" id="IPR012893">
    <property type="entry name" value="HipA-like_C"/>
</dbReference>
<proteinExistence type="inferred from homology"/>
<evidence type="ECO:0000313" key="6">
    <source>
        <dbReference type="Proteomes" id="UP001231197"/>
    </source>
</evidence>
<comment type="similarity">
    <text evidence="1">Belongs to the HipA Ser/Thr kinase family.</text>
</comment>
<evidence type="ECO:0000256" key="3">
    <source>
        <dbReference type="ARBA" id="ARBA00022777"/>
    </source>
</evidence>
<evidence type="ECO:0000256" key="1">
    <source>
        <dbReference type="ARBA" id="ARBA00010164"/>
    </source>
</evidence>
<dbReference type="InterPro" id="IPR052028">
    <property type="entry name" value="HipA_Ser/Thr_kinase"/>
</dbReference>
<dbReference type="Gene3D" id="1.10.1070.20">
    <property type="match status" value="1"/>
</dbReference>